<dbReference type="Pfam" id="PF05045">
    <property type="entry name" value="RgpF"/>
    <property type="match status" value="1"/>
</dbReference>
<dbReference type="InterPro" id="IPR007739">
    <property type="entry name" value="RgpF"/>
</dbReference>
<dbReference type="EMBL" id="JBHUNE010000001">
    <property type="protein sequence ID" value="MFD2756784.1"/>
    <property type="molecule type" value="Genomic_DNA"/>
</dbReference>
<dbReference type="CDD" id="cd11579">
    <property type="entry name" value="Glyco_tran_WbsX"/>
    <property type="match status" value="1"/>
</dbReference>
<dbReference type="PANTHER" id="PTHR41244">
    <property type="entry name" value="RHAMNAN SYNTHESIS F"/>
    <property type="match status" value="1"/>
</dbReference>
<sequence length="678" mass="76537">MRRITKEGVKRRVIRGRQLLGDVIAGRSIASGGAPGGVEFKSWVERYEGAHFVGFPSKWRVDFPPFEQPAAVGVHLHVYYTDLVSELAEQLRNIEVPFDLIVTNASGEELDEAALAASGARNLRILPVANHGRDIWPLIQVVNAGYLDGYDIVLKVHTKKSAWREEHATLSGSGDEWKEGFYRDLLGTTENVNEILSTMLTNPKVGVVTSKDSIARADQWGGDLGHVRELLRRLRYDFNPDDLEFPSGSIYWIRGFILQGLRSLMLDEPDFETEAGQIDGTTAHAIERIIGILGIEAGYSIVERPDLPVDARYGGEELARRLAEPALRAHAMAFYLPQFHAFPENDAWWGKGFTEWTNVTKAKPVYFGQPQPLLPGELGYYDLNRDAVRERQTELAKAHGVESFMYYYYWFSGHKLMEMPIQRLLESDLDQPFCIMWANENWTRRWDGDTANVLIAQEYDKVPAEDFIDDIMPLLLDDRYVRVDGAAVVAVYRIAQLPDYPKVVQEWRRRAREAGAGELHLMSVDVGANFDGLNRSYLEAGIQGALAFPPHNHNYIAVSHDGLGVSSHFRGGLFSYRGMCDAGIERLRTSLPETDFPGAMVGFDNTARRQWEPHAWVGANPYTFRRWMRACVEAVADRDAEHRVVIVNAWNEWAEGAVLEPTVRWGSTYLKALRGALL</sequence>
<protein>
    <submittedName>
        <fullName evidence="1">Glycoside hydrolase family 99-like domain-containing protein</fullName>
    </submittedName>
</protein>
<dbReference type="InterPro" id="IPR032719">
    <property type="entry name" value="WbsX"/>
</dbReference>
<proteinExistence type="predicted"/>
<comment type="caution">
    <text evidence="1">The sequence shown here is derived from an EMBL/GenBank/DDBJ whole genome shotgun (WGS) entry which is preliminary data.</text>
</comment>
<keyword evidence="2" id="KW-1185">Reference proteome</keyword>
<name>A0ABW5UWI3_9MICO</name>
<dbReference type="Gene3D" id="3.20.20.80">
    <property type="entry name" value="Glycosidases"/>
    <property type="match status" value="1"/>
</dbReference>
<dbReference type="RefSeq" id="WP_019619586.1">
    <property type="nucleotide sequence ID" value="NZ_JBHUNE010000001.1"/>
</dbReference>
<dbReference type="Proteomes" id="UP001597492">
    <property type="component" value="Unassembled WGS sequence"/>
</dbReference>
<gene>
    <name evidence="1" type="ORF">ACFSW7_00130</name>
</gene>
<evidence type="ECO:0000313" key="2">
    <source>
        <dbReference type="Proteomes" id="UP001597492"/>
    </source>
</evidence>
<accession>A0ABW5UWI3</accession>
<dbReference type="PANTHER" id="PTHR41244:SF1">
    <property type="entry name" value="GLYCOSYLTRANSFERASE"/>
    <property type="match status" value="1"/>
</dbReference>
<reference evidence="2" key="1">
    <citation type="journal article" date="2019" name="Int. J. Syst. Evol. Microbiol.">
        <title>The Global Catalogue of Microorganisms (GCM) 10K type strain sequencing project: providing services to taxonomists for standard genome sequencing and annotation.</title>
        <authorList>
            <consortium name="The Broad Institute Genomics Platform"/>
            <consortium name="The Broad Institute Genome Sequencing Center for Infectious Disease"/>
            <person name="Wu L."/>
            <person name="Ma J."/>
        </authorList>
    </citation>
    <scope>NUCLEOTIDE SEQUENCE [LARGE SCALE GENOMIC DNA]</scope>
    <source>
        <strain evidence="2">TISTR 1514</strain>
    </source>
</reference>
<organism evidence="1 2">
    <name type="scientific">Gulosibacter faecalis</name>
    <dbReference type="NCBI Taxonomy" id="272240"/>
    <lineage>
        <taxon>Bacteria</taxon>
        <taxon>Bacillati</taxon>
        <taxon>Actinomycetota</taxon>
        <taxon>Actinomycetes</taxon>
        <taxon>Micrococcales</taxon>
        <taxon>Microbacteriaceae</taxon>
        <taxon>Gulosibacter</taxon>
    </lineage>
</organism>
<dbReference type="Pfam" id="PF14307">
    <property type="entry name" value="Glyco_tran_WbsX"/>
    <property type="match status" value="1"/>
</dbReference>
<evidence type="ECO:0000313" key="1">
    <source>
        <dbReference type="EMBL" id="MFD2756784.1"/>
    </source>
</evidence>